<protein>
    <recommendedName>
        <fullName evidence="3 6">Arabinogalactan endo-beta-1,4-galactanase</fullName>
        <ecNumber evidence="3 6">3.2.1.89</ecNumber>
    </recommendedName>
</protein>
<dbReference type="EC" id="3.2.1.89" evidence="3 6"/>
<dbReference type="AlphaFoldDB" id="A0A6V8L4E6"/>
<dbReference type="GO" id="GO:0045490">
    <property type="term" value="P:pectin catabolic process"/>
    <property type="evidence" value="ECO:0007669"/>
    <property type="project" value="TreeGrafter"/>
</dbReference>
<evidence type="ECO:0000256" key="1">
    <source>
        <dbReference type="ARBA" id="ARBA00001695"/>
    </source>
</evidence>
<evidence type="ECO:0000256" key="5">
    <source>
        <dbReference type="ARBA" id="ARBA00023295"/>
    </source>
</evidence>
<dbReference type="InterPro" id="IPR017853">
    <property type="entry name" value="GH"/>
</dbReference>
<proteinExistence type="inferred from homology"/>
<reference evidence="8 9" key="2">
    <citation type="submission" date="2020-03" db="EMBL/GenBank/DDBJ databases">
        <authorList>
            <person name="Ichikawa N."/>
            <person name="Kimura A."/>
            <person name="Kitahashi Y."/>
            <person name="Uohara A."/>
        </authorList>
    </citation>
    <scope>NUCLEOTIDE SEQUENCE [LARGE SCALE GENOMIC DNA]</scope>
    <source>
        <strain evidence="8 9">NBRC 108638</strain>
    </source>
</reference>
<dbReference type="PANTHER" id="PTHR34983:SF1">
    <property type="entry name" value="ARABINOGALACTAN ENDO-BETA-1,4-GALACTANASE A"/>
    <property type="match status" value="1"/>
</dbReference>
<reference evidence="8 9" key="1">
    <citation type="submission" date="2020-03" db="EMBL/GenBank/DDBJ databases">
        <title>Whole genome shotgun sequence of Phytohabitans rumicis NBRC 108638.</title>
        <authorList>
            <person name="Komaki H."/>
            <person name="Tamura T."/>
        </authorList>
    </citation>
    <scope>NUCLEOTIDE SEQUENCE [LARGE SCALE GENOMIC DNA]</scope>
    <source>
        <strain evidence="8 9">NBRC 108638</strain>
    </source>
</reference>
<keyword evidence="5 6" id="KW-0326">Glycosidase</keyword>
<evidence type="ECO:0000256" key="7">
    <source>
        <dbReference type="SAM" id="MobiDB-lite"/>
    </source>
</evidence>
<comment type="similarity">
    <text evidence="2 6">Belongs to the glycosyl hydrolase 53 family.</text>
</comment>
<evidence type="ECO:0000256" key="3">
    <source>
        <dbReference type="ARBA" id="ARBA00012556"/>
    </source>
</evidence>
<feature type="region of interest" description="Disordered" evidence="7">
    <location>
        <begin position="465"/>
        <end position="518"/>
    </location>
</feature>
<organism evidence="8 9">
    <name type="scientific">Phytohabitans rumicis</name>
    <dbReference type="NCBI Taxonomy" id="1076125"/>
    <lineage>
        <taxon>Bacteria</taxon>
        <taxon>Bacillati</taxon>
        <taxon>Actinomycetota</taxon>
        <taxon>Actinomycetes</taxon>
        <taxon>Micromonosporales</taxon>
        <taxon>Micromonosporaceae</taxon>
    </lineage>
</organism>
<dbReference type="Gene3D" id="2.60.120.260">
    <property type="entry name" value="Galactose-binding domain-like"/>
    <property type="match status" value="1"/>
</dbReference>
<dbReference type="Pfam" id="PF07745">
    <property type="entry name" value="Glyco_hydro_53"/>
    <property type="match status" value="1"/>
</dbReference>
<dbReference type="PANTHER" id="PTHR34983">
    <property type="entry name" value="ARABINOGALACTAN ENDO-BETA-1,4-GALACTANASE A"/>
    <property type="match status" value="1"/>
</dbReference>
<feature type="compositionally biased region" description="Polar residues" evidence="7">
    <location>
        <begin position="468"/>
        <end position="482"/>
    </location>
</feature>
<comment type="catalytic activity">
    <reaction evidence="1 6">
        <text>The enzyme specifically hydrolyzes (1-&gt;4)-beta-D-galactosidic linkages in type I arabinogalactans.</text>
        <dbReference type="EC" id="3.2.1.89"/>
    </reaction>
</comment>
<sequence length="635" mass="67742">MRTFRLVAVGVAAALISTVPPGAAHAGATVGNPGFEDGLTGWTARGTASIEAGGHAGASRLTTSGAAGASQRISALAKGPYTLRTWVRGAGPATVELDCGRSTERVDVPRTGPDWWVQVAVSAWSGSGRCTIRLGSAAGAWAHFDDVTLAAGGTAPVQIKGADISHLTKNEAYGAVYRDRSGRPGDAVRILRSNGVNYARLKVWVNPADGFNSKATVLAMAKRVKAQRMRLLIDFHYSDAWADPGKQIKPAAWASLGFEDLKQALYDHTYDVLAGLRAQGTPADMAQVGNEINGGLLWPDGRWDNWDGMAALLTAGSTAVKAASPSTKVVLHLAEGANNGGHRWWFDNAVSRGVPFDVIGVSHYVYWHGPLGALQYNLFDLSARYGKPIALVETAYGFTLEQDDHETNIFNASLEAAAGYPATPQGQTEALRDMFNVVAAVPNTLGVFYWEPTWTAVTGAGWDPADPSSGTVGKTRPCSTTPAGRCPRSRCSGGSDATFPRAPRRGAAADSGGAGRRGVHIDQHRVRVGPGRVDRKRLHRVRWALRQPPHPLGVRRLPVGDVPDADRARQRVVHGPGLGPVGRWPEGGVPGAEELRRRRAAGERAGQRRLDADLGDHHRLQWTVHGEPLLRRQCG</sequence>
<dbReference type="Gene3D" id="3.20.20.80">
    <property type="entry name" value="Glycosidases"/>
    <property type="match status" value="1"/>
</dbReference>
<name>A0A6V8L4E6_9ACTN</name>
<comment type="caution">
    <text evidence="8">The sequence shown here is derived from an EMBL/GenBank/DDBJ whole genome shotgun (WGS) entry which is preliminary data.</text>
</comment>
<dbReference type="RefSeq" id="WP_246277848.1">
    <property type="nucleotide sequence ID" value="NZ_BLPG01000001.1"/>
</dbReference>
<dbReference type="GO" id="GO:0031218">
    <property type="term" value="F:arabinogalactan endo-1,4-beta-galactosidase activity"/>
    <property type="evidence" value="ECO:0007669"/>
    <property type="project" value="UniProtKB-EC"/>
</dbReference>
<feature type="chain" id="PRO_5029032551" description="Arabinogalactan endo-beta-1,4-galactanase" evidence="6">
    <location>
        <begin position="27"/>
        <end position="635"/>
    </location>
</feature>
<evidence type="ECO:0000313" key="8">
    <source>
        <dbReference type="EMBL" id="GFJ89016.1"/>
    </source>
</evidence>
<keyword evidence="6" id="KW-0732">Signal</keyword>
<evidence type="ECO:0000256" key="4">
    <source>
        <dbReference type="ARBA" id="ARBA00022801"/>
    </source>
</evidence>
<feature type="signal peptide" evidence="6">
    <location>
        <begin position="1"/>
        <end position="26"/>
    </location>
</feature>
<keyword evidence="9" id="KW-1185">Reference proteome</keyword>
<dbReference type="EMBL" id="BLPG01000001">
    <property type="protein sequence ID" value="GFJ89016.1"/>
    <property type="molecule type" value="Genomic_DNA"/>
</dbReference>
<dbReference type="GO" id="GO:0015926">
    <property type="term" value="F:glucosidase activity"/>
    <property type="evidence" value="ECO:0007669"/>
    <property type="project" value="InterPro"/>
</dbReference>
<keyword evidence="4 6" id="KW-0378">Hydrolase</keyword>
<evidence type="ECO:0000256" key="2">
    <source>
        <dbReference type="ARBA" id="ARBA00010687"/>
    </source>
</evidence>
<dbReference type="InterPro" id="IPR011683">
    <property type="entry name" value="Glyco_hydro_53"/>
</dbReference>
<dbReference type="Proteomes" id="UP000482960">
    <property type="component" value="Unassembled WGS sequence"/>
</dbReference>
<gene>
    <name evidence="8" type="ORF">Prum_026580</name>
</gene>
<evidence type="ECO:0000256" key="6">
    <source>
        <dbReference type="RuleBase" id="RU361192"/>
    </source>
</evidence>
<evidence type="ECO:0000313" key="9">
    <source>
        <dbReference type="Proteomes" id="UP000482960"/>
    </source>
</evidence>
<accession>A0A6V8L4E6</accession>
<dbReference type="SUPFAM" id="SSF51445">
    <property type="entry name" value="(Trans)glycosidases"/>
    <property type="match status" value="1"/>
</dbReference>